<dbReference type="PANTHER" id="PTHR10643:SF2">
    <property type="entry name" value="KINETOCHORE PROTEIN NDC80 HOMOLOG"/>
    <property type="match status" value="1"/>
</dbReference>
<evidence type="ECO:0000259" key="12">
    <source>
        <dbReference type="Pfam" id="PF03801"/>
    </source>
</evidence>
<evidence type="ECO:0000256" key="8">
    <source>
        <dbReference type="ARBA" id="ARBA00023306"/>
    </source>
</evidence>
<dbReference type="GO" id="GO:0031262">
    <property type="term" value="C:Ndc80 complex"/>
    <property type="evidence" value="ECO:0000318"/>
    <property type="project" value="GO_Central"/>
</dbReference>
<keyword evidence="2 10" id="KW-0158">Chromosome</keyword>
<dbReference type="GeneID" id="5040687"/>
<comment type="similarity">
    <text evidence="1 10">Belongs to the NDC80/HEC1 family.</text>
</comment>
<evidence type="ECO:0000256" key="6">
    <source>
        <dbReference type="ARBA" id="ARBA00023054"/>
    </source>
</evidence>
<name>A0DWT8_PARTE</name>
<organism evidence="13 14">
    <name type="scientific">Paramecium tetraurelia</name>
    <dbReference type="NCBI Taxonomy" id="5888"/>
    <lineage>
        <taxon>Eukaryota</taxon>
        <taxon>Sar</taxon>
        <taxon>Alveolata</taxon>
        <taxon>Ciliophora</taxon>
        <taxon>Intramacronucleata</taxon>
        <taxon>Oligohymenophorea</taxon>
        <taxon>Peniculida</taxon>
        <taxon>Parameciidae</taxon>
        <taxon>Paramecium</taxon>
    </lineage>
</organism>
<dbReference type="InParanoid" id="A0DWT8"/>
<keyword evidence="8 10" id="KW-0131">Cell cycle</keyword>
<keyword evidence="5 10" id="KW-0995">Kinetochore</keyword>
<dbReference type="Pfam" id="PF03801">
    <property type="entry name" value="Ndc80_HEC"/>
    <property type="match status" value="1"/>
</dbReference>
<dbReference type="GO" id="GO:0051315">
    <property type="term" value="P:attachment of mitotic spindle microtubules to kinetochore"/>
    <property type="evidence" value="ECO:0000318"/>
    <property type="project" value="GO_Central"/>
</dbReference>
<protein>
    <recommendedName>
        <fullName evidence="10">Kinetochore protein NDC80</fullName>
    </recommendedName>
</protein>
<dbReference type="RefSeq" id="XP_001454902.1">
    <property type="nucleotide sequence ID" value="XM_001454865.1"/>
</dbReference>
<dbReference type="Gene3D" id="1.10.418.30">
    <property type="entry name" value="Ncd80 complex, Ncd80 subunit"/>
    <property type="match status" value="1"/>
</dbReference>
<keyword evidence="9 10" id="KW-0137">Centromere</keyword>
<dbReference type="GO" id="GO:0005634">
    <property type="term" value="C:nucleus"/>
    <property type="evidence" value="ECO:0007669"/>
    <property type="project" value="UniProtKB-SubCell"/>
</dbReference>
<evidence type="ECO:0000256" key="1">
    <source>
        <dbReference type="ARBA" id="ARBA00007050"/>
    </source>
</evidence>
<sequence length="675" mass="80400">MKQIQEKIIVYLKLSMRFLPYSVLVSQIILEYIYQRDEYQSNYLMEHQLIYFVNEKLIDILQIQGVHLVEFIIKIQMNNNRRRQSHSAERVNQQSSIKVQSEQKPPFLLDLQNEMEYIEDILILMARINRTQFQEPQQLKHALKTQNSVYLNILQLIMNVIDPYLEIKSFSDEKFQLLLKRLGYPCKHMSKTRFMSLGSSHTYLQSLHILSWLCRQAQQIIQINERIENGQYQPIEIENESFSNKIKKKLAEYLQDGYIGTIDDSALEKCYRDAKQKLTLELMQLQKDISKLTCELNVIKTQEPNLPEIEEQYKNLDAELMQVTQETQENQQILESTRQEINQNMNKYLEVDNEIIKVHKLIESKRQYIAQQPIKIDKAKEMEAKDYQLTIQSQQLLNELQKYQKELDKARQEKTEMLCKISNIIQMLNSGRVKFDKDYETFEKNLYSYQQKLEQNNGIQIGEDENLLDMELDAQFEQKLANEQVDYKSRKSLVAYDLIQKQDTDSILKLLLPNKEQILQDLNQQLQDILNKLSVSKKQALEMKNELNQKLKQLEDIECAKKMIIQEISQLNDSTEELKVLKQIYLEHQEKQQILLKEMEQKKLEIKFIVDRKNLDVIEIDRLKKQNQENQEVILIMQQQAEIIEEKNTALQQQFKDWVKDNLDQFLSLIQEVKI</sequence>
<feature type="coiled-coil region" evidence="11">
    <location>
        <begin position="620"/>
        <end position="654"/>
    </location>
</feature>
<feature type="coiled-coil region" evidence="11">
    <location>
        <begin position="512"/>
        <end position="591"/>
    </location>
</feature>
<dbReference type="InterPro" id="IPR005550">
    <property type="entry name" value="Kinetochore_Ndc80"/>
</dbReference>
<evidence type="ECO:0000256" key="11">
    <source>
        <dbReference type="SAM" id="Coils"/>
    </source>
</evidence>
<evidence type="ECO:0000256" key="10">
    <source>
        <dbReference type="RuleBase" id="RU368072"/>
    </source>
</evidence>
<dbReference type="InterPro" id="IPR038273">
    <property type="entry name" value="Ndc80_sf"/>
</dbReference>
<dbReference type="EMBL" id="CT868618">
    <property type="protein sequence ID" value="CAK87505.1"/>
    <property type="molecule type" value="Genomic_DNA"/>
</dbReference>
<feature type="coiled-coil region" evidence="11">
    <location>
        <begin position="268"/>
        <end position="354"/>
    </location>
</feature>
<dbReference type="InterPro" id="IPR055260">
    <property type="entry name" value="Ndc80_CH"/>
</dbReference>
<dbReference type="Proteomes" id="UP000000600">
    <property type="component" value="Unassembled WGS sequence"/>
</dbReference>
<evidence type="ECO:0000256" key="5">
    <source>
        <dbReference type="ARBA" id="ARBA00022838"/>
    </source>
</evidence>
<dbReference type="GO" id="GO:0051301">
    <property type="term" value="P:cell division"/>
    <property type="evidence" value="ECO:0007669"/>
    <property type="project" value="UniProtKB-UniRule"/>
</dbReference>
<gene>
    <name evidence="13" type="ORF">GSPATT00021148001</name>
</gene>
<dbReference type="HOGENOM" id="CLU_407407_0_0_1"/>
<keyword evidence="6 11" id="KW-0175">Coiled coil</keyword>
<proteinExistence type="inferred from homology"/>
<dbReference type="OrthoDB" id="298420at2759"/>
<dbReference type="AlphaFoldDB" id="A0DWT8"/>
<comment type="subcellular location">
    <subcellularLocation>
        <location evidence="10">Chromosome</location>
        <location evidence="10">Centromere</location>
        <location evidence="10">Kinetochore</location>
    </subcellularLocation>
    <subcellularLocation>
        <location evidence="10">Nucleus</location>
    </subcellularLocation>
</comment>
<dbReference type="PANTHER" id="PTHR10643">
    <property type="entry name" value="KINETOCHORE PROTEIN NDC80"/>
    <property type="match status" value="1"/>
</dbReference>
<feature type="coiled-coil region" evidence="11">
    <location>
        <begin position="393"/>
        <end position="420"/>
    </location>
</feature>
<dbReference type="KEGG" id="ptm:GSPATT00021148001"/>
<evidence type="ECO:0000313" key="14">
    <source>
        <dbReference type="Proteomes" id="UP000000600"/>
    </source>
</evidence>
<keyword evidence="14" id="KW-1185">Reference proteome</keyword>
<evidence type="ECO:0000256" key="2">
    <source>
        <dbReference type="ARBA" id="ARBA00022454"/>
    </source>
</evidence>
<reference evidence="13 14" key="1">
    <citation type="journal article" date="2006" name="Nature">
        <title>Global trends of whole-genome duplications revealed by the ciliate Paramecium tetraurelia.</title>
        <authorList>
            <consortium name="Genoscope"/>
            <person name="Aury J.-M."/>
            <person name="Jaillon O."/>
            <person name="Duret L."/>
            <person name="Noel B."/>
            <person name="Jubin C."/>
            <person name="Porcel B.M."/>
            <person name="Segurens B."/>
            <person name="Daubin V."/>
            <person name="Anthouard V."/>
            <person name="Aiach N."/>
            <person name="Arnaiz O."/>
            <person name="Billaut A."/>
            <person name="Beisson J."/>
            <person name="Blanc I."/>
            <person name="Bouhouche K."/>
            <person name="Camara F."/>
            <person name="Duharcourt S."/>
            <person name="Guigo R."/>
            <person name="Gogendeau D."/>
            <person name="Katinka M."/>
            <person name="Keller A.-M."/>
            <person name="Kissmehl R."/>
            <person name="Klotz C."/>
            <person name="Koll F."/>
            <person name="Le Moue A."/>
            <person name="Lepere C."/>
            <person name="Malinsky S."/>
            <person name="Nowacki M."/>
            <person name="Nowak J.K."/>
            <person name="Plattner H."/>
            <person name="Poulain J."/>
            <person name="Ruiz F."/>
            <person name="Serrano V."/>
            <person name="Zagulski M."/>
            <person name="Dessen P."/>
            <person name="Betermier M."/>
            <person name="Weissenbach J."/>
            <person name="Scarpelli C."/>
            <person name="Schachter V."/>
            <person name="Sperling L."/>
            <person name="Meyer E."/>
            <person name="Cohen J."/>
            <person name="Wincker P."/>
        </authorList>
    </citation>
    <scope>NUCLEOTIDE SEQUENCE [LARGE SCALE GENOMIC DNA]</scope>
    <source>
        <strain evidence="13 14">Stock d4-2</strain>
    </source>
</reference>
<feature type="domain" description="Kinetochore protein Ndc80 CH" evidence="12">
    <location>
        <begin position="87"/>
        <end position="218"/>
    </location>
</feature>
<evidence type="ECO:0000256" key="3">
    <source>
        <dbReference type="ARBA" id="ARBA00022618"/>
    </source>
</evidence>
<keyword evidence="7 10" id="KW-0539">Nucleus</keyword>
<keyword evidence="4 10" id="KW-0498">Mitosis</keyword>
<accession>A0DWT8</accession>
<dbReference type="OMA" id="TEMLCKI"/>
<comment type="subunit">
    <text evidence="10">Component of the NDC80 complex.</text>
</comment>
<evidence type="ECO:0000256" key="4">
    <source>
        <dbReference type="ARBA" id="ARBA00022776"/>
    </source>
</evidence>
<evidence type="ECO:0000256" key="9">
    <source>
        <dbReference type="ARBA" id="ARBA00023328"/>
    </source>
</evidence>
<evidence type="ECO:0000313" key="13">
    <source>
        <dbReference type="EMBL" id="CAK87505.1"/>
    </source>
</evidence>
<keyword evidence="3 10" id="KW-0132">Cell division</keyword>
<evidence type="ECO:0000256" key="7">
    <source>
        <dbReference type="ARBA" id="ARBA00023242"/>
    </source>
</evidence>
<comment type="function">
    <text evidence="10">Acts as a component of the essential kinetochore-associated NDC80 complex, which is required for chromosome segregation and spindle checkpoint activity.</text>
</comment>